<evidence type="ECO:0000313" key="4">
    <source>
        <dbReference type="EnsemblMetazoa" id="HelroP163802"/>
    </source>
</evidence>
<dbReference type="InParanoid" id="T1EUH5"/>
<dbReference type="GeneID" id="20200225"/>
<evidence type="ECO:0000313" key="5">
    <source>
        <dbReference type="Proteomes" id="UP000015101"/>
    </source>
</evidence>
<dbReference type="PANTHER" id="PTHR45823">
    <property type="entry name" value="T-SNARE COILED-COIL HOMOLOGY DOMAIN-CONTAINING PROTEIN"/>
    <property type="match status" value="1"/>
</dbReference>
<dbReference type="Proteomes" id="UP000015101">
    <property type="component" value="Unassembled WGS sequence"/>
</dbReference>
<keyword evidence="1" id="KW-0479">Metal-binding</keyword>
<evidence type="ECO:0000313" key="3">
    <source>
        <dbReference type="EMBL" id="ESN96706.1"/>
    </source>
</evidence>
<dbReference type="EMBL" id="AMQM01001458">
    <property type="status" value="NOT_ANNOTATED_CDS"/>
    <property type="molecule type" value="Genomic_DNA"/>
</dbReference>
<keyword evidence="5" id="KW-1185">Reference proteome</keyword>
<dbReference type="PROSITE" id="PS50158">
    <property type="entry name" value="ZF_CCHC"/>
    <property type="match status" value="1"/>
</dbReference>
<dbReference type="AlphaFoldDB" id="T1EUH5"/>
<dbReference type="Gene3D" id="4.10.60.10">
    <property type="entry name" value="Zinc finger, CCHC-type"/>
    <property type="match status" value="1"/>
</dbReference>
<dbReference type="SUPFAM" id="SSF57756">
    <property type="entry name" value="Retrovirus zinc finger-like domains"/>
    <property type="match status" value="1"/>
</dbReference>
<evidence type="ECO:0000256" key="1">
    <source>
        <dbReference type="PROSITE-ProRule" id="PRU00047"/>
    </source>
</evidence>
<protein>
    <recommendedName>
        <fullName evidence="2">CCHC-type domain-containing protein</fullName>
    </recommendedName>
</protein>
<reference evidence="5" key="1">
    <citation type="submission" date="2012-12" db="EMBL/GenBank/DDBJ databases">
        <authorList>
            <person name="Hellsten U."/>
            <person name="Grimwood J."/>
            <person name="Chapman J.A."/>
            <person name="Shapiro H."/>
            <person name="Aerts A."/>
            <person name="Otillar R.P."/>
            <person name="Terry A.Y."/>
            <person name="Boore J.L."/>
            <person name="Simakov O."/>
            <person name="Marletaz F."/>
            <person name="Cho S.-J."/>
            <person name="Edsinger-Gonzales E."/>
            <person name="Havlak P."/>
            <person name="Kuo D.-H."/>
            <person name="Larsson T."/>
            <person name="Lv J."/>
            <person name="Arendt D."/>
            <person name="Savage R."/>
            <person name="Osoegawa K."/>
            <person name="de Jong P."/>
            <person name="Lindberg D.R."/>
            <person name="Seaver E.C."/>
            <person name="Weisblat D.A."/>
            <person name="Putnam N.H."/>
            <person name="Grigoriev I.V."/>
            <person name="Rokhsar D.S."/>
        </authorList>
    </citation>
    <scope>NUCLEOTIDE SEQUENCE</scope>
</reference>
<dbReference type="EMBL" id="KB097495">
    <property type="protein sequence ID" value="ESN96706.1"/>
    <property type="molecule type" value="Genomic_DNA"/>
</dbReference>
<organism evidence="4 5">
    <name type="scientific">Helobdella robusta</name>
    <name type="common">Californian leech</name>
    <dbReference type="NCBI Taxonomy" id="6412"/>
    <lineage>
        <taxon>Eukaryota</taxon>
        <taxon>Metazoa</taxon>
        <taxon>Spiralia</taxon>
        <taxon>Lophotrochozoa</taxon>
        <taxon>Annelida</taxon>
        <taxon>Clitellata</taxon>
        <taxon>Hirudinea</taxon>
        <taxon>Rhynchobdellida</taxon>
        <taxon>Glossiphoniidae</taxon>
        <taxon>Helobdella</taxon>
    </lineage>
</organism>
<dbReference type="HOGENOM" id="CLU_2212779_0_0_1"/>
<reference evidence="3 5" key="2">
    <citation type="journal article" date="2013" name="Nature">
        <title>Insights into bilaterian evolution from three spiralian genomes.</title>
        <authorList>
            <person name="Simakov O."/>
            <person name="Marletaz F."/>
            <person name="Cho S.J."/>
            <person name="Edsinger-Gonzales E."/>
            <person name="Havlak P."/>
            <person name="Hellsten U."/>
            <person name="Kuo D.H."/>
            <person name="Larsson T."/>
            <person name="Lv J."/>
            <person name="Arendt D."/>
            <person name="Savage R."/>
            <person name="Osoegawa K."/>
            <person name="de Jong P."/>
            <person name="Grimwood J."/>
            <person name="Chapman J.A."/>
            <person name="Shapiro H."/>
            <person name="Aerts A."/>
            <person name="Otillar R.P."/>
            <person name="Terry A.Y."/>
            <person name="Boore J.L."/>
            <person name="Grigoriev I.V."/>
            <person name="Lindberg D.R."/>
            <person name="Seaver E.C."/>
            <person name="Weisblat D.A."/>
            <person name="Putnam N.H."/>
            <person name="Rokhsar D.S."/>
        </authorList>
    </citation>
    <scope>NUCLEOTIDE SEQUENCE</scope>
</reference>
<dbReference type="Pfam" id="PF00098">
    <property type="entry name" value="zf-CCHC"/>
    <property type="match status" value="1"/>
</dbReference>
<dbReference type="SMART" id="SM00343">
    <property type="entry name" value="ZnF_C2HC"/>
    <property type="match status" value="1"/>
</dbReference>
<gene>
    <name evidence="4" type="primary">20200225</name>
    <name evidence="3" type="ORF">HELRODRAFT_163802</name>
</gene>
<dbReference type="OrthoDB" id="3863715at2759"/>
<name>T1EUH5_HELRO</name>
<accession>T1EUH5</accession>
<dbReference type="EnsemblMetazoa" id="HelroT163802">
    <property type="protein sequence ID" value="HelroP163802"/>
    <property type="gene ID" value="HelroG163802"/>
</dbReference>
<dbReference type="GO" id="GO:0003676">
    <property type="term" value="F:nucleic acid binding"/>
    <property type="evidence" value="ECO:0007669"/>
    <property type="project" value="InterPro"/>
</dbReference>
<dbReference type="InterPro" id="IPR036875">
    <property type="entry name" value="Znf_CCHC_sf"/>
</dbReference>
<dbReference type="RefSeq" id="XP_009025825.1">
    <property type="nucleotide sequence ID" value="XM_009027577.1"/>
</dbReference>
<feature type="domain" description="CCHC-type" evidence="2">
    <location>
        <begin position="48"/>
        <end position="63"/>
    </location>
</feature>
<proteinExistence type="predicted"/>
<dbReference type="CTD" id="20200225"/>
<dbReference type="PANTHER" id="PTHR45823:SF1">
    <property type="entry name" value="T-SNARE COILED-COIL HOMOLOGY DOMAIN-CONTAINING PROTEIN"/>
    <property type="match status" value="1"/>
</dbReference>
<evidence type="ECO:0000259" key="2">
    <source>
        <dbReference type="PROSITE" id="PS50158"/>
    </source>
</evidence>
<keyword evidence="1" id="KW-0863">Zinc-finger</keyword>
<sequence>MKNHVELQIDSAKQASKADEKLHKIRVECSCLKLVLEQKSQDYGAPNCWNCEERGHLRRDCKKRPRNNYCHHCAATWHKRLKGDPAERMTASNKEAGNYLKANFVWS</sequence>
<dbReference type="KEGG" id="hro:HELRODRAFT_163802"/>
<dbReference type="InterPro" id="IPR001878">
    <property type="entry name" value="Znf_CCHC"/>
</dbReference>
<dbReference type="GO" id="GO:0008270">
    <property type="term" value="F:zinc ion binding"/>
    <property type="evidence" value="ECO:0007669"/>
    <property type="project" value="UniProtKB-KW"/>
</dbReference>
<reference evidence="4" key="3">
    <citation type="submission" date="2015-06" db="UniProtKB">
        <authorList>
            <consortium name="EnsemblMetazoa"/>
        </authorList>
    </citation>
    <scope>IDENTIFICATION</scope>
</reference>
<keyword evidence="1" id="KW-0862">Zinc</keyword>